<comment type="caution">
    <text evidence="1">The sequence shown here is derived from an EMBL/GenBank/DDBJ whole genome shotgun (WGS) entry which is preliminary data.</text>
</comment>
<name>A0ABU6QMC8_9FABA</name>
<protein>
    <submittedName>
        <fullName evidence="1">Uncharacterized protein</fullName>
    </submittedName>
</protein>
<keyword evidence="2" id="KW-1185">Reference proteome</keyword>
<reference evidence="1 2" key="1">
    <citation type="journal article" date="2023" name="Plants (Basel)">
        <title>Bridging the Gap: Combining Genomics and Transcriptomics Approaches to Understand Stylosanthes scabra, an Orphan Legume from the Brazilian Caatinga.</title>
        <authorList>
            <person name="Ferreira-Neto J.R.C."/>
            <person name="da Silva M.D."/>
            <person name="Binneck E."/>
            <person name="de Melo N.F."/>
            <person name="da Silva R.H."/>
            <person name="de Melo A.L.T.M."/>
            <person name="Pandolfi V."/>
            <person name="Bustamante F.O."/>
            <person name="Brasileiro-Vidal A.C."/>
            <person name="Benko-Iseppon A.M."/>
        </authorList>
    </citation>
    <scope>NUCLEOTIDE SEQUENCE [LARGE SCALE GENOMIC DNA]</scope>
    <source>
        <tissue evidence="1">Leaves</tissue>
    </source>
</reference>
<proteinExistence type="predicted"/>
<evidence type="ECO:0000313" key="1">
    <source>
        <dbReference type="EMBL" id="MED6113146.1"/>
    </source>
</evidence>
<gene>
    <name evidence="1" type="ORF">PIB30_068113</name>
</gene>
<accession>A0ABU6QMC8</accession>
<sequence length="185" mass="21249">MQEEIPLENNMHTGPKVFEAKKAQKTVSPVNQIQKKIIGRILRPIGRIPIKNLGLVLLVKTGRKAPKTATLAPKLTLTEEEKEQRRQMDEQILADMRIRNQVDRDNFEASRLSKNFLDTFVVRNAYLNQNLMFIKGNREEGSSRSVMTGATPQREPLDSTMTNKILRISEKFEGWDICLWFVLGL</sequence>
<organism evidence="1 2">
    <name type="scientific">Stylosanthes scabra</name>
    <dbReference type="NCBI Taxonomy" id="79078"/>
    <lineage>
        <taxon>Eukaryota</taxon>
        <taxon>Viridiplantae</taxon>
        <taxon>Streptophyta</taxon>
        <taxon>Embryophyta</taxon>
        <taxon>Tracheophyta</taxon>
        <taxon>Spermatophyta</taxon>
        <taxon>Magnoliopsida</taxon>
        <taxon>eudicotyledons</taxon>
        <taxon>Gunneridae</taxon>
        <taxon>Pentapetalae</taxon>
        <taxon>rosids</taxon>
        <taxon>fabids</taxon>
        <taxon>Fabales</taxon>
        <taxon>Fabaceae</taxon>
        <taxon>Papilionoideae</taxon>
        <taxon>50 kb inversion clade</taxon>
        <taxon>dalbergioids sensu lato</taxon>
        <taxon>Dalbergieae</taxon>
        <taxon>Pterocarpus clade</taxon>
        <taxon>Stylosanthes</taxon>
    </lineage>
</organism>
<dbReference type="EMBL" id="JASCZI010000724">
    <property type="protein sequence ID" value="MED6113146.1"/>
    <property type="molecule type" value="Genomic_DNA"/>
</dbReference>
<dbReference type="Proteomes" id="UP001341840">
    <property type="component" value="Unassembled WGS sequence"/>
</dbReference>
<evidence type="ECO:0000313" key="2">
    <source>
        <dbReference type="Proteomes" id="UP001341840"/>
    </source>
</evidence>